<gene>
    <name evidence="2" type="ORF">Val02_35880</name>
</gene>
<dbReference type="RefSeq" id="WP_203900224.1">
    <property type="nucleotide sequence ID" value="NZ_BOPF01000012.1"/>
</dbReference>
<comment type="caution">
    <text evidence="2">The sequence shown here is derived from an EMBL/GenBank/DDBJ whole genome shotgun (WGS) entry which is preliminary data.</text>
</comment>
<evidence type="ECO:0000313" key="3">
    <source>
        <dbReference type="Proteomes" id="UP000619260"/>
    </source>
</evidence>
<protein>
    <submittedName>
        <fullName evidence="2">Uncharacterized protein</fullName>
    </submittedName>
</protein>
<evidence type="ECO:0000256" key="1">
    <source>
        <dbReference type="SAM" id="Coils"/>
    </source>
</evidence>
<organism evidence="2 3">
    <name type="scientific">Virgisporangium aliadipatigenens</name>
    <dbReference type="NCBI Taxonomy" id="741659"/>
    <lineage>
        <taxon>Bacteria</taxon>
        <taxon>Bacillati</taxon>
        <taxon>Actinomycetota</taxon>
        <taxon>Actinomycetes</taxon>
        <taxon>Micromonosporales</taxon>
        <taxon>Micromonosporaceae</taxon>
        <taxon>Virgisporangium</taxon>
    </lineage>
</organism>
<dbReference type="EMBL" id="BOPF01000012">
    <property type="protein sequence ID" value="GIJ46702.1"/>
    <property type="molecule type" value="Genomic_DNA"/>
</dbReference>
<reference evidence="2" key="1">
    <citation type="submission" date="2021-01" db="EMBL/GenBank/DDBJ databases">
        <title>Whole genome shotgun sequence of Virgisporangium aliadipatigenens NBRC 105644.</title>
        <authorList>
            <person name="Komaki H."/>
            <person name="Tamura T."/>
        </authorList>
    </citation>
    <scope>NUCLEOTIDE SEQUENCE</scope>
    <source>
        <strain evidence="2">NBRC 105644</strain>
    </source>
</reference>
<proteinExistence type="predicted"/>
<keyword evidence="1" id="KW-0175">Coiled coil</keyword>
<keyword evidence="3" id="KW-1185">Reference proteome</keyword>
<dbReference type="Proteomes" id="UP000619260">
    <property type="component" value="Unassembled WGS sequence"/>
</dbReference>
<evidence type="ECO:0000313" key="2">
    <source>
        <dbReference type="EMBL" id="GIJ46702.1"/>
    </source>
</evidence>
<name>A0A8J3YLW3_9ACTN</name>
<accession>A0A8J3YLW3</accession>
<sequence length="82" mass="9086">MTLWLSVGVIALALFILVYAAARLLGGLREFGYAQRALLVRADQAKQLEEPIAELQRQTEAMQEQLETIAAAVERRTAAKDD</sequence>
<dbReference type="AlphaFoldDB" id="A0A8J3YLW3"/>
<feature type="coiled-coil region" evidence="1">
    <location>
        <begin position="45"/>
        <end position="75"/>
    </location>
</feature>